<keyword evidence="1" id="KW-0704">Schiff base</keyword>
<evidence type="ECO:0000313" key="2">
    <source>
        <dbReference type="EMBL" id="OON38660.1"/>
    </source>
</evidence>
<dbReference type="OrthoDB" id="9769559at2"/>
<dbReference type="GO" id="GO:0004332">
    <property type="term" value="F:fructose-bisphosphate aldolase activity"/>
    <property type="evidence" value="ECO:0007669"/>
    <property type="project" value="InterPro"/>
</dbReference>
<dbReference type="SMART" id="SM01133">
    <property type="entry name" value="DeoC"/>
    <property type="match status" value="1"/>
</dbReference>
<dbReference type="PIRSF" id="PIRSF038992">
    <property type="entry name" value="Aldolase_Ia"/>
    <property type="match status" value="1"/>
</dbReference>
<dbReference type="InterPro" id="IPR041720">
    <property type="entry name" value="FbaB-like"/>
</dbReference>
<dbReference type="InterPro" id="IPR050456">
    <property type="entry name" value="DeoC/FbaB_aldolase"/>
</dbReference>
<dbReference type="PANTHER" id="PTHR47916">
    <property type="entry name" value="FRUCTOSE-BISPHOSPHATE ALDOLASE CLASS 1"/>
    <property type="match status" value="1"/>
</dbReference>
<sequence>MDSRTGKAIRLGRILRPETGSAVVVAASHGVMAGPPAGLRTRHEIETVFSQLRAADGVMVSPGMIPLVENTFIGRDRPGMVLHLDWKNHARSIYTPGKEGRSEGVLAQLADISEVSVSGIDAVMTYMYLGQKDSALEQAEIARNTRIARDCERHGIALIIEPRSALEGSDPEALSAKVMSMYCRIAADIGADLVKALWPGSVAAFAEVTDSCYTPVLLAGGAGGDDARSTLQLAADAMQAGAKGVMFGRRIFRAPQPAAVLQALNAVVHEKQSVEQASQLLER</sequence>
<proteinExistence type="predicted"/>
<dbReference type="Proteomes" id="UP000190667">
    <property type="component" value="Unassembled WGS sequence"/>
</dbReference>
<gene>
    <name evidence="2" type="ORF">BTJ39_17550</name>
</gene>
<evidence type="ECO:0000313" key="3">
    <source>
        <dbReference type="Proteomes" id="UP000190667"/>
    </source>
</evidence>
<dbReference type="SUPFAM" id="SSF51569">
    <property type="entry name" value="Aldolase"/>
    <property type="match status" value="1"/>
</dbReference>
<dbReference type="PANTHER" id="PTHR47916:SF1">
    <property type="entry name" value="3-HYDROXY-5-PHOSPHONOOXYPENTANE-2,4-DIONE THIOLASE"/>
    <property type="match status" value="1"/>
</dbReference>
<accession>A0A1S8YHW9</accession>
<dbReference type="Pfam" id="PF01791">
    <property type="entry name" value="DeoC"/>
    <property type="match status" value="1"/>
</dbReference>
<dbReference type="EMBL" id="MRUL01000014">
    <property type="protein sequence ID" value="OON38660.1"/>
    <property type="molecule type" value="Genomic_DNA"/>
</dbReference>
<name>A0A1S8YHW9_9GAMM</name>
<dbReference type="InterPro" id="IPR002915">
    <property type="entry name" value="DeoC/FbaB/LacD_aldolase"/>
</dbReference>
<reference evidence="2 3" key="1">
    <citation type="submission" date="2016-12" db="EMBL/GenBank/DDBJ databases">
        <title>Izhakiella australiana sp. nov. of genus Izhakiella isolated from Australian desert.</title>
        <authorList>
            <person name="Ji M."/>
        </authorList>
    </citation>
    <scope>NUCLEOTIDE SEQUENCE [LARGE SCALE GENOMIC DNA]</scope>
    <source>
        <strain evidence="2 3">D4N98</strain>
    </source>
</reference>
<dbReference type="Gene3D" id="3.20.20.70">
    <property type="entry name" value="Aldolase class I"/>
    <property type="match status" value="1"/>
</dbReference>
<dbReference type="STRING" id="1926881.BTJ39_17550"/>
<evidence type="ECO:0008006" key="4">
    <source>
        <dbReference type="Google" id="ProtNLM"/>
    </source>
</evidence>
<evidence type="ECO:0000256" key="1">
    <source>
        <dbReference type="ARBA" id="ARBA00023270"/>
    </source>
</evidence>
<protein>
    <recommendedName>
        <fullName evidence="4">Fructose-bisphosphate aldolase</fullName>
    </recommendedName>
</protein>
<dbReference type="RefSeq" id="WP_078003984.1">
    <property type="nucleotide sequence ID" value="NZ_MRUL01000014.1"/>
</dbReference>
<keyword evidence="3" id="KW-1185">Reference proteome</keyword>
<dbReference type="AlphaFoldDB" id="A0A1S8YHW9"/>
<comment type="caution">
    <text evidence="2">The sequence shown here is derived from an EMBL/GenBank/DDBJ whole genome shotgun (WGS) entry which is preliminary data.</text>
</comment>
<dbReference type="InterPro" id="IPR013785">
    <property type="entry name" value="Aldolase_TIM"/>
</dbReference>
<organism evidence="2 3">
    <name type="scientific">Izhakiella australiensis</name>
    <dbReference type="NCBI Taxonomy" id="1926881"/>
    <lineage>
        <taxon>Bacteria</taxon>
        <taxon>Pseudomonadati</taxon>
        <taxon>Pseudomonadota</taxon>
        <taxon>Gammaproteobacteria</taxon>
        <taxon>Enterobacterales</taxon>
        <taxon>Erwiniaceae</taxon>
        <taxon>Izhakiella</taxon>
    </lineage>
</organism>